<dbReference type="GO" id="GO:0000978">
    <property type="term" value="F:RNA polymerase II cis-regulatory region sequence-specific DNA binding"/>
    <property type="evidence" value="ECO:0007669"/>
    <property type="project" value="TreeGrafter"/>
</dbReference>
<dbReference type="GO" id="GO:0000981">
    <property type="term" value="F:DNA-binding transcription factor activity, RNA polymerase II-specific"/>
    <property type="evidence" value="ECO:0007669"/>
    <property type="project" value="TreeGrafter"/>
</dbReference>
<evidence type="ECO:0000256" key="1">
    <source>
        <dbReference type="ARBA" id="ARBA00022723"/>
    </source>
</evidence>
<feature type="domain" description="C2H2-type" evidence="7">
    <location>
        <begin position="155"/>
        <end position="182"/>
    </location>
</feature>
<reference evidence="8" key="1">
    <citation type="submission" date="2021-02" db="EMBL/GenBank/DDBJ databases">
        <authorList>
            <person name="Nowell W R."/>
        </authorList>
    </citation>
    <scope>NUCLEOTIDE SEQUENCE</scope>
</reference>
<dbReference type="InterPro" id="IPR013087">
    <property type="entry name" value="Znf_C2H2_type"/>
</dbReference>
<dbReference type="FunFam" id="3.30.160.60:FF:000538">
    <property type="entry name" value="zinc finger protein 853"/>
    <property type="match status" value="1"/>
</dbReference>
<evidence type="ECO:0000256" key="3">
    <source>
        <dbReference type="ARBA" id="ARBA00022771"/>
    </source>
</evidence>
<feature type="compositionally biased region" description="Low complexity" evidence="6">
    <location>
        <begin position="134"/>
        <end position="151"/>
    </location>
</feature>
<dbReference type="AlphaFoldDB" id="A0A815XNV9"/>
<feature type="compositionally biased region" description="Acidic residues" evidence="6">
    <location>
        <begin position="58"/>
        <end position="88"/>
    </location>
</feature>
<feature type="compositionally biased region" description="Low complexity" evidence="6">
    <location>
        <begin position="451"/>
        <end position="477"/>
    </location>
</feature>
<dbReference type="EMBL" id="CAJNOV010014782">
    <property type="protein sequence ID" value="CAF1560445.1"/>
    <property type="molecule type" value="Genomic_DNA"/>
</dbReference>
<dbReference type="FunFam" id="3.30.160.60:FF:000446">
    <property type="entry name" value="Zinc finger protein"/>
    <property type="match status" value="1"/>
</dbReference>
<dbReference type="FunFam" id="3.30.160.60:FF:000159">
    <property type="entry name" value="Mds1 and evi1 complex locus protein"/>
    <property type="match status" value="1"/>
</dbReference>
<feature type="compositionally biased region" description="Basic and acidic residues" evidence="6">
    <location>
        <begin position="42"/>
        <end position="57"/>
    </location>
</feature>
<protein>
    <recommendedName>
        <fullName evidence="7">C2H2-type domain-containing protein</fullName>
    </recommendedName>
</protein>
<dbReference type="InterPro" id="IPR036236">
    <property type="entry name" value="Znf_C2H2_sf"/>
</dbReference>
<keyword evidence="1" id="KW-0479">Metal-binding</keyword>
<evidence type="ECO:0000256" key="5">
    <source>
        <dbReference type="PROSITE-ProRule" id="PRU00042"/>
    </source>
</evidence>
<feature type="domain" description="C2H2-type" evidence="7">
    <location>
        <begin position="212"/>
        <end position="247"/>
    </location>
</feature>
<comment type="caution">
    <text evidence="8">The sequence shown here is derived from an EMBL/GenBank/DDBJ whole genome shotgun (WGS) entry which is preliminary data.</text>
</comment>
<feature type="compositionally biased region" description="Low complexity" evidence="6">
    <location>
        <begin position="245"/>
        <end position="254"/>
    </location>
</feature>
<dbReference type="PANTHER" id="PTHR23235">
    <property type="entry name" value="KRUEPPEL-LIKE TRANSCRIPTION FACTOR"/>
    <property type="match status" value="1"/>
</dbReference>
<feature type="compositionally biased region" description="Basic and acidic residues" evidence="6">
    <location>
        <begin position="97"/>
        <end position="110"/>
    </location>
</feature>
<feature type="region of interest" description="Disordered" evidence="6">
    <location>
        <begin position="315"/>
        <end position="407"/>
    </location>
</feature>
<organism evidence="8 9">
    <name type="scientific">Rotaria magnacalcarata</name>
    <dbReference type="NCBI Taxonomy" id="392030"/>
    <lineage>
        <taxon>Eukaryota</taxon>
        <taxon>Metazoa</taxon>
        <taxon>Spiralia</taxon>
        <taxon>Gnathifera</taxon>
        <taxon>Rotifera</taxon>
        <taxon>Eurotatoria</taxon>
        <taxon>Bdelloidea</taxon>
        <taxon>Philodinida</taxon>
        <taxon>Philodinidae</taxon>
        <taxon>Rotaria</taxon>
    </lineage>
</organism>
<feature type="domain" description="C2H2-type" evidence="7">
    <location>
        <begin position="514"/>
        <end position="541"/>
    </location>
</feature>
<dbReference type="Pfam" id="PF00096">
    <property type="entry name" value="zf-C2H2"/>
    <property type="match status" value="6"/>
</dbReference>
<feature type="region of interest" description="Disordered" evidence="6">
    <location>
        <begin position="445"/>
        <end position="477"/>
    </location>
</feature>
<feature type="compositionally biased region" description="Polar residues" evidence="6">
    <location>
        <begin position="395"/>
        <end position="407"/>
    </location>
</feature>
<keyword evidence="3 5" id="KW-0863">Zinc-finger</keyword>
<name>A0A815XNV9_9BILA</name>
<feature type="region of interest" description="Disordered" evidence="6">
    <location>
        <begin position="597"/>
        <end position="622"/>
    </location>
</feature>
<evidence type="ECO:0000313" key="9">
    <source>
        <dbReference type="Proteomes" id="UP000663855"/>
    </source>
</evidence>
<evidence type="ECO:0000313" key="8">
    <source>
        <dbReference type="EMBL" id="CAF1560445.1"/>
    </source>
</evidence>
<keyword evidence="2" id="KW-0677">Repeat</keyword>
<dbReference type="PANTHER" id="PTHR23235:SF120">
    <property type="entry name" value="KRUPPEL-LIKE FACTOR 15"/>
    <property type="match status" value="1"/>
</dbReference>
<gene>
    <name evidence="8" type="ORF">CJN711_LOCUS31089</name>
</gene>
<feature type="compositionally biased region" description="Pro residues" evidence="6">
    <location>
        <begin position="255"/>
        <end position="265"/>
    </location>
</feature>
<feature type="compositionally biased region" description="Low complexity" evidence="6">
    <location>
        <begin position="662"/>
        <end position="693"/>
    </location>
</feature>
<evidence type="ECO:0000259" key="7">
    <source>
        <dbReference type="PROSITE" id="PS50157"/>
    </source>
</evidence>
<dbReference type="Proteomes" id="UP000663855">
    <property type="component" value="Unassembled WGS sequence"/>
</dbReference>
<feature type="region of interest" description="Disordered" evidence="6">
    <location>
        <begin position="657"/>
        <end position="728"/>
    </location>
</feature>
<dbReference type="FunFam" id="3.30.160.60:FF:000112">
    <property type="entry name" value="Mds1 and evi1 complex locus protein"/>
    <property type="match status" value="1"/>
</dbReference>
<feature type="domain" description="C2H2-type" evidence="7">
    <location>
        <begin position="571"/>
        <end position="598"/>
    </location>
</feature>
<evidence type="ECO:0000256" key="6">
    <source>
        <dbReference type="SAM" id="MobiDB-lite"/>
    </source>
</evidence>
<feature type="region of interest" description="Disordered" evidence="6">
    <location>
        <begin position="40"/>
        <end position="153"/>
    </location>
</feature>
<dbReference type="PROSITE" id="PS00028">
    <property type="entry name" value="ZINC_FINGER_C2H2_1"/>
    <property type="match status" value="5"/>
</dbReference>
<sequence>MNTRIVVETIRTVDFNSNTNTKTTPFSHHLFSANSFLNYNTKSDRRTSSPIDHHQREEEEEEEEEEEDNNNNEEIGSDENDDDLDDDSCNSIYPHDQQQDEVTKDQESGDTHTIWNANKVSPAYDDNTPSIQYSNSDSELENSNQNNNSINNHHHPCRECGKSFATTSGLKQHMHIHSSIKPFQCEVCFKSYTQFSNLCRHKRMHADCRTQVKCRFCGQTFSNSAALNKHRRFCGDITSFNHSSSKSPLSIPTSAAPPPPPPHPLPTMSLNKEQMNNWLWNSNFPYSLLPYLPRLATMNPFLNGSLSPFFSHPFPTSSTTNSNDLSPANSIEEKTNSSTPKSNSPKQEQPSKRNNNEDIPLDLSVKKSRFDQSPVTSKSSSSSSSSERDIKSPAIIQTESNQQKFSSSKYDVDSLLNHVKNTKSNFKFDMIKHLNTFYHQQSTSISSFPQTSSSSSSSTTTTTTTSTTAANNNNNINANNNNISTNIPFDNWQHHQTANKLQYFNTRLNNKDKYTCSYCGKVFPRSANLTRHLRTHTGEQPYRCKYCERSFSISSNLQRHIRNIHNREKKFPCHLCDRRFAQQINLERHLTKHERGLPLEDLSGDDDASLNDYPIQSSTSSNQTQLMNNAAATAAAVAAAFHQQHTMDLFQRLLPPNTNNCQTNNSSVNQRRSSSVSSTHTTTSTTNSSLQRTNVDEDDTIHQEEQPDSCSQSIQSEDDEDISSPINS</sequence>
<feature type="compositionally biased region" description="Polar residues" evidence="6">
    <location>
        <begin position="336"/>
        <end position="348"/>
    </location>
</feature>
<dbReference type="SUPFAM" id="SSF57667">
    <property type="entry name" value="beta-beta-alpha zinc fingers"/>
    <property type="match status" value="4"/>
</dbReference>
<feature type="domain" description="C2H2-type" evidence="7">
    <location>
        <begin position="183"/>
        <end position="210"/>
    </location>
</feature>
<dbReference type="FunFam" id="3.30.160.60:FF:000126">
    <property type="entry name" value="Mds1 and evi1 complex locus protein"/>
    <property type="match status" value="1"/>
</dbReference>
<feature type="region of interest" description="Disordered" evidence="6">
    <location>
        <begin position="245"/>
        <end position="269"/>
    </location>
</feature>
<keyword evidence="4" id="KW-0862">Zinc</keyword>
<evidence type="ECO:0000256" key="4">
    <source>
        <dbReference type="ARBA" id="ARBA00022833"/>
    </source>
</evidence>
<accession>A0A815XNV9</accession>
<dbReference type="SMART" id="SM00614">
    <property type="entry name" value="ZnF_BED"/>
    <property type="match status" value="2"/>
</dbReference>
<dbReference type="GO" id="GO:0008270">
    <property type="term" value="F:zinc ion binding"/>
    <property type="evidence" value="ECO:0007669"/>
    <property type="project" value="UniProtKB-KW"/>
</dbReference>
<dbReference type="Gene3D" id="3.30.160.60">
    <property type="entry name" value="Classic Zinc Finger"/>
    <property type="match status" value="5"/>
</dbReference>
<feature type="domain" description="C2H2-type" evidence="7">
    <location>
        <begin position="542"/>
        <end position="570"/>
    </location>
</feature>
<dbReference type="SMART" id="SM00355">
    <property type="entry name" value="ZnF_C2H2"/>
    <property type="match status" value="6"/>
</dbReference>
<evidence type="ECO:0000256" key="2">
    <source>
        <dbReference type="ARBA" id="ARBA00022737"/>
    </source>
</evidence>
<proteinExistence type="predicted"/>
<dbReference type="PROSITE" id="PS50157">
    <property type="entry name" value="ZINC_FINGER_C2H2_2"/>
    <property type="match status" value="6"/>
</dbReference>